<evidence type="ECO:0000256" key="1">
    <source>
        <dbReference type="SAM" id="MobiDB-lite"/>
    </source>
</evidence>
<dbReference type="Proteomes" id="UP001152795">
    <property type="component" value="Unassembled WGS sequence"/>
</dbReference>
<dbReference type="OrthoDB" id="3915838at2759"/>
<evidence type="ECO:0000313" key="2">
    <source>
        <dbReference type="EMBL" id="CAB3986895.1"/>
    </source>
</evidence>
<name>A0A7D9DJR2_PARCT</name>
<proteinExistence type="predicted"/>
<dbReference type="InterPro" id="IPR036691">
    <property type="entry name" value="Endo/exonu/phosph_ase_sf"/>
</dbReference>
<reference evidence="2" key="1">
    <citation type="submission" date="2020-04" db="EMBL/GenBank/DDBJ databases">
        <authorList>
            <person name="Alioto T."/>
            <person name="Alioto T."/>
            <person name="Gomez Garrido J."/>
        </authorList>
    </citation>
    <scope>NUCLEOTIDE SEQUENCE</scope>
    <source>
        <strain evidence="2">A484AB</strain>
    </source>
</reference>
<gene>
    <name evidence="2" type="ORF">PACLA_8A060248</name>
</gene>
<protein>
    <submittedName>
        <fullName evidence="2">Transposon Ty3-G Gag-Pol poly</fullName>
    </submittedName>
</protein>
<evidence type="ECO:0000313" key="3">
    <source>
        <dbReference type="Proteomes" id="UP001152795"/>
    </source>
</evidence>
<feature type="region of interest" description="Disordered" evidence="1">
    <location>
        <begin position="1"/>
        <end position="80"/>
    </location>
</feature>
<dbReference type="SUPFAM" id="SSF56219">
    <property type="entry name" value="DNase I-like"/>
    <property type="match status" value="1"/>
</dbReference>
<comment type="caution">
    <text evidence="2">The sequence shown here is derived from an EMBL/GenBank/DDBJ whole genome shotgun (WGS) entry which is preliminary data.</text>
</comment>
<organism evidence="2 3">
    <name type="scientific">Paramuricea clavata</name>
    <name type="common">Red gorgonian</name>
    <name type="synonym">Violescent sea-whip</name>
    <dbReference type="NCBI Taxonomy" id="317549"/>
    <lineage>
        <taxon>Eukaryota</taxon>
        <taxon>Metazoa</taxon>
        <taxon>Cnidaria</taxon>
        <taxon>Anthozoa</taxon>
        <taxon>Octocorallia</taxon>
        <taxon>Malacalcyonacea</taxon>
        <taxon>Plexauridae</taxon>
        <taxon>Paramuricea</taxon>
    </lineage>
</organism>
<dbReference type="Gene3D" id="3.60.10.10">
    <property type="entry name" value="Endonuclease/exonuclease/phosphatase"/>
    <property type="match status" value="1"/>
</dbReference>
<dbReference type="Gene3D" id="3.40.50.12690">
    <property type="match status" value="1"/>
</dbReference>
<accession>A0A7D9DJR2</accession>
<feature type="compositionally biased region" description="Basic and acidic residues" evidence="1">
    <location>
        <begin position="53"/>
        <end position="65"/>
    </location>
</feature>
<dbReference type="SUPFAM" id="SSF52266">
    <property type="entry name" value="SGNH hydrolase"/>
    <property type="match status" value="1"/>
</dbReference>
<keyword evidence="3" id="KW-1185">Reference proteome</keyword>
<sequence>MSLLEDENTNKSSELADHGEATVLDKTTKASEQSSGSACRKELLVEDTYESSKPADHGKADELSNTRKAPVMHNTETDGSSLEDKIIDVDEVANEIGEASNVIISEHNKETESLNKSNIKRHDPVKNSTVVIGDSLLKGLRQHSITKATNTKVQVKCFPGAKLCDMKHYSIPPLAIDPKHIILHCGMNHLQNKSPQEITKETGELCDFIFANCPNADITVSSILTRKDSQVDIFTINETRLDESISDEEVNIKGYNLYRKDRCRSGGGVAIYTRDVLNAREMSQFVPKDIEAVCLKTVKHKTKPILVTSIYCPPNSKADFIRRTR</sequence>
<dbReference type="AlphaFoldDB" id="A0A7D9DJR2"/>
<dbReference type="EMBL" id="CACRXK020001088">
    <property type="protein sequence ID" value="CAB3986895.1"/>
    <property type="molecule type" value="Genomic_DNA"/>
</dbReference>